<protein>
    <recommendedName>
        <fullName evidence="4">Thymidylate kinase</fullName>
    </recommendedName>
</protein>
<feature type="compositionally biased region" description="Low complexity" evidence="1">
    <location>
        <begin position="125"/>
        <end position="137"/>
    </location>
</feature>
<evidence type="ECO:0000256" key="1">
    <source>
        <dbReference type="SAM" id="MobiDB-lite"/>
    </source>
</evidence>
<sequence length="374" mass="40622">MAAVTRQPFAPLDGTRLQNLTSLKNRQNAISPPSAGKRKADLLDRDDSENVDPLLFAKRSKGANSDIPLKDAFKPTFILNPTTASTRLSTPLSSTRNLLASPTKKSTSTPRRNLHPRSPIAKVNASAPKPSPSSAPAGRSPTHGKRSGILSSRRRTLGPYTRIDPPPSTSANHPLPSPSMRRSRAPSQAMARALPPQRSLNSQTFSSQRPRRAARHLRPRHFFRRGERAARIAGEGRGSQQGEHPPADDVSQTSTIKATKPNLDDMIVEKERVALGEMRAADFYAEGCDEASVIFVPEDDEDEVATIIGDDVPELKAAEPELEIHEDIDELITKSDAKASTATLLQPIEGTGESFELWESDSTKDENEAPVASS</sequence>
<feature type="compositionally biased region" description="Polar residues" evidence="1">
    <location>
        <begin position="16"/>
        <end position="31"/>
    </location>
</feature>
<organism evidence="2 3">
    <name type="scientific">Cladobotryum mycophilum</name>
    <dbReference type="NCBI Taxonomy" id="491253"/>
    <lineage>
        <taxon>Eukaryota</taxon>
        <taxon>Fungi</taxon>
        <taxon>Dikarya</taxon>
        <taxon>Ascomycota</taxon>
        <taxon>Pezizomycotina</taxon>
        <taxon>Sordariomycetes</taxon>
        <taxon>Hypocreomycetidae</taxon>
        <taxon>Hypocreales</taxon>
        <taxon>Hypocreaceae</taxon>
        <taxon>Cladobotryum</taxon>
    </lineage>
</organism>
<feature type="compositionally biased region" description="Basic residues" evidence="1">
    <location>
        <begin position="142"/>
        <end position="156"/>
    </location>
</feature>
<feature type="region of interest" description="Disordered" evidence="1">
    <location>
        <begin position="348"/>
        <end position="374"/>
    </location>
</feature>
<dbReference type="EMBL" id="JAVFKD010000012">
    <property type="protein sequence ID" value="KAK5994082.1"/>
    <property type="molecule type" value="Genomic_DNA"/>
</dbReference>
<dbReference type="Proteomes" id="UP001338125">
    <property type="component" value="Unassembled WGS sequence"/>
</dbReference>
<evidence type="ECO:0008006" key="4">
    <source>
        <dbReference type="Google" id="ProtNLM"/>
    </source>
</evidence>
<reference evidence="2 3" key="1">
    <citation type="submission" date="2024-01" db="EMBL/GenBank/DDBJ databases">
        <title>Complete genome of Cladobotryum mycophilum ATHUM6906.</title>
        <authorList>
            <person name="Christinaki A.C."/>
            <person name="Myridakis A.I."/>
            <person name="Kouvelis V.N."/>
        </authorList>
    </citation>
    <scope>NUCLEOTIDE SEQUENCE [LARGE SCALE GENOMIC DNA]</scope>
    <source>
        <strain evidence="2 3">ATHUM6906</strain>
    </source>
</reference>
<name>A0ABR0SQA4_9HYPO</name>
<feature type="compositionally biased region" description="Polar residues" evidence="1">
    <location>
        <begin position="198"/>
        <end position="208"/>
    </location>
</feature>
<accession>A0ABR0SQA4</accession>
<comment type="caution">
    <text evidence="2">The sequence shown here is derived from an EMBL/GenBank/DDBJ whole genome shotgun (WGS) entry which is preliminary data.</text>
</comment>
<evidence type="ECO:0000313" key="3">
    <source>
        <dbReference type="Proteomes" id="UP001338125"/>
    </source>
</evidence>
<gene>
    <name evidence="2" type="ORF">PT974_07522</name>
</gene>
<feature type="compositionally biased region" description="Basic residues" evidence="1">
    <location>
        <begin position="209"/>
        <end position="223"/>
    </location>
</feature>
<keyword evidence="3" id="KW-1185">Reference proteome</keyword>
<feature type="compositionally biased region" description="Low complexity" evidence="1">
    <location>
        <begin position="86"/>
        <end position="99"/>
    </location>
</feature>
<feature type="region of interest" description="Disordered" evidence="1">
    <location>
        <begin position="1"/>
        <end position="50"/>
    </location>
</feature>
<evidence type="ECO:0000313" key="2">
    <source>
        <dbReference type="EMBL" id="KAK5994082.1"/>
    </source>
</evidence>
<feature type="region of interest" description="Disordered" evidence="1">
    <location>
        <begin position="86"/>
        <end position="260"/>
    </location>
</feature>
<proteinExistence type="predicted"/>